<dbReference type="Gene3D" id="3.30.450.40">
    <property type="match status" value="1"/>
</dbReference>
<dbReference type="InterPro" id="IPR003593">
    <property type="entry name" value="AAA+_ATPase"/>
</dbReference>
<organism evidence="7 8">
    <name type="scientific">Variovorax paradoxus</name>
    <dbReference type="NCBI Taxonomy" id="34073"/>
    <lineage>
        <taxon>Bacteria</taxon>
        <taxon>Pseudomonadati</taxon>
        <taxon>Pseudomonadota</taxon>
        <taxon>Betaproteobacteria</taxon>
        <taxon>Burkholderiales</taxon>
        <taxon>Comamonadaceae</taxon>
        <taxon>Variovorax</taxon>
    </lineage>
</organism>
<dbReference type="SMART" id="SM00065">
    <property type="entry name" value="GAF"/>
    <property type="match status" value="1"/>
</dbReference>
<dbReference type="InterPro" id="IPR025662">
    <property type="entry name" value="Sigma_54_int_dom_ATP-bd_1"/>
</dbReference>
<keyword evidence="2" id="KW-0067">ATP-binding</keyword>
<dbReference type="NCBIfam" id="NF003451">
    <property type="entry name" value="PRK05022.1"/>
    <property type="match status" value="1"/>
</dbReference>
<dbReference type="Gene3D" id="1.10.10.60">
    <property type="entry name" value="Homeodomain-like"/>
    <property type="match status" value="1"/>
</dbReference>
<dbReference type="InterPro" id="IPR025944">
    <property type="entry name" value="Sigma_54_int_dom_CS"/>
</dbReference>
<dbReference type="InterPro" id="IPR002197">
    <property type="entry name" value="HTH_Fis"/>
</dbReference>
<dbReference type="PANTHER" id="PTHR32071:SF35">
    <property type="entry name" value="ANAEROBIC NITRIC OXIDE REDUCTASE TRANSCRIPTION REGULATOR NORR"/>
    <property type="match status" value="1"/>
</dbReference>
<evidence type="ECO:0000313" key="7">
    <source>
        <dbReference type="EMBL" id="KIQ32727.1"/>
    </source>
</evidence>
<dbReference type="Pfam" id="PF01590">
    <property type="entry name" value="GAF"/>
    <property type="match status" value="1"/>
</dbReference>
<keyword evidence="3" id="KW-0805">Transcription regulation</keyword>
<dbReference type="PANTHER" id="PTHR32071">
    <property type="entry name" value="TRANSCRIPTIONAL REGULATORY PROTEIN"/>
    <property type="match status" value="1"/>
</dbReference>
<dbReference type="GO" id="GO:0005524">
    <property type="term" value="F:ATP binding"/>
    <property type="evidence" value="ECO:0007669"/>
    <property type="project" value="UniProtKB-KW"/>
</dbReference>
<dbReference type="SUPFAM" id="SSF55781">
    <property type="entry name" value="GAF domain-like"/>
    <property type="match status" value="1"/>
</dbReference>
<dbReference type="Gene3D" id="1.10.8.60">
    <property type="match status" value="1"/>
</dbReference>
<dbReference type="FunFam" id="3.40.50.300:FF:000006">
    <property type="entry name" value="DNA-binding transcriptional regulator NtrC"/>
    <property type="match status" value="1"/>
</dbReference>
<dbReference type="Pfam" id="PF00158">
    <property type="entry name" value="Sigma54_activat"/>
    <property type="match status" value="1"/>
</dbReference>
<evidence type="ECO:0000256" key="3">
    <source>
        <dbReference type="ARBA" id="ARBA00023015"/>
    </source>
</evidence>
<evidence type="ECO:0000256" key="2">
    <source>
        <dbReference type="ARBA" id="ARBA00022840"/>
    </source>
</evidence>
<dbReference type="PROSITE" id="PS50045">
    <property type="entry name" value="SIGMA54_INTERACT_4"/>
    <property type="match status" value="1"/>
</dbReference>
<evidence type="ECO:0000256" key="5">
    <source>
        <dbReference type="ARBA" id="ARBA00023163"/>
    </source>
</evidence>
<dbReference type="SMART" id="SM00382">
    <property type="entry name" value="AAA"/>
    <property type="match status" value="1"/>
</dbReference>
<dbReference type="InterPro" id="IPR027417">
    <property type="entry name" value="P-loop_NTPase"/>
</dbReference>
<keyword evidence="4" id="KW-0238">DNA-binding</keyword>
<gene>
    <name evidence="7" type="ORF">RT97_11795</name>
</gene>
<dbReference type="SUPFAM" id="SSF52540">
    <property type="entry name" value="P-loop containing nucleoside triphosphate hydrolases"/>
    <property type="match status" value="1"/>
</dbReference>
<dbReference type="InterPro" id="IPR058031">
    <property type="entry name" value="AAA_lid_NorR"/>
</dbReference>
<keyword evidence="5" id="KW-0804">Transcription</keyword>
<feature type="domain" description="Sigma-54 factor interaction" evidence="6">
    <location>
        <begin position="190"/>
        <end position="419"/>
    </location>
</feature>
<dbReference type="PROSITE" id="PS00675">
    <property type="entry name" value="SIGMA54_INTERACT_1"/>
    <property type="match status" value="1"/>
</dbReference>
<dbReference type="InterPro" id="IPR029016">
    <property type="entry name" value="GAF-like_dom_sf"/>
</dbReference>
<dbReference type="SUPFAM" id="SSF46689">
    <property type="entry name" value="Homeodomain-like"/>
    <property type="match status" value="1"/>
</dbReference>
<evidence type="ECO:0000259" key="6">
    <source>
        <dbReference type="PROSITE" id="PS50045"/>
    </source>
</evidence>
<dbReference type="InterPro" id="IPR002078">
    <property type="entry name" value="Sigma_54_int"/>
</dbReference>
<dbReference type="PROSITE" id="PS00676">
    <property type="entry name" value="SIGMA54_INTERACT_2"/>
    <property type="match status" value="1"/>
</dbReference>
<dbReference type="EMBL" id="JXQQ01000026">
    <property type="protein sequence ID" value="KIQ32727.1"/>
    <property type="molecule type" value="Genomic_DNA"/>
</dbReference>
<dbReference type="RefSeq" id="WP_042578967.1">
    <property type="nucleotide sequence ID" value="NZ_JXQQ01000026.1"/>
</dbReference>
<dbReference type="AlphaFoldDB" id="A0A0D0L2T3"/>
<protein>
    <submittedName>
        <fullName evidence="7">Transcriptional regulator</fullName>
    </submittedName>
</protein>
<comment type="caution">
    <text evidence="7">The sequence shown here is derived from an EMBL/GenBank/DDBJ whole genome shotgun (WGS) entry which is preliminary data.</text>
</comment>
<dbReference type="PROSITE" id="PS00688">
    <property type="entry name" value="SIGMA54_INTERACT_3"/>
    <property type="match status" value="1"/>
</dbReference>
<dbReference type="Proteomes" id="UP000032067">
    <property type="component" value="Unassembled WGS sequence"/>
</dbReference>
<keyword evidence="1" id="KW-0547">Nucleotide-binding</keyword>
<proteinExistence type="predicted"/>
<evidence type="ECO:0000256" key="1">
    <source>
        <dbReference type="ARBA" id="ARBA00022741"/>
    </source>
</evidence>
<dbReference type="GO" id="GO:0043565">
    <property type="term" value="F:sequence-specific DNA binding"/>
    <property type="evidence" value="ECO:0007669"/>
    <property type="project" value="InterPro"/>
</dbReference>
<dbReference type="OrthoDB" id="9761705at2"/>
<dbReference type="CDD" id="cd00009">
    <property type="entry name" value="AAA"/>
    <property type="match status" value="1"/>
</dbReference>
<sequence length="532" mass="56967">MTTIRVDSTTEASSPAPEPEAARYRSLLAAARGLVRCDAAALLQLDVDVLKPVAVDGLSDEALGRQFPVASHPRFARLLGSERGLRFAHDCNLPDPYDGLVAGQPGILPVHDCMGAPVRLRGAVWGLLTLDALEPHAFDAVSPAQLEALIALVETGIEAAHTIREVEARAMREQAVAHALRAGRGAPRELLGSSPAMKQLCNEIDTVAVSDLTVLLLGETGVGKDLVAQRLHARSRRSDQPLVQVNCAAMPETLADSELFGHKRGAFTGAVQDRDGKFEIADGGTLFLDEVGELPLSVQAKLLRVLQSGEVQRPGSDRMRKVDVRVIAATNRDLPGAIAQGRFRADLYHRLSVYPLVVAPLRERGRDVLVLAGGFLEENQHRLGARNLRLSPASKAAMLAHSWPGNVRELEHVISRASLRAFREQPRGSRWTAIEPRHLALENAAAGNSPAASPAVEAVRALASELTGRVAGGGTLREATEAFQRAWLSDVLARNGGRVASAAREAGIDRSNFHRALRKLGLSQAGDPDATD</sequence>
<dbReference type="Gene3D" id="3.40.50.300">
    <property type="entry name" value="P-loop containing nucleotide triphosphate hydrolases"/>
    <property type="match status" value="1"/>
</dbReference>
<dbReference type="InterPro" id="IPR009057">
    <property type="entry name" value="Homeodomain-like_sf"/>
</dbReference>
<evidence type="ECO:0000256" key="4">
    <source>
        <dbReference type="ARBA" id="ARBA00023125"/>
    </source>
</evidence>
<dbReference type="Pfam" id="PF25601">
    <property type="entry name" value="AAA_lid_14"/>
    <property type="match status" value="1"/>
</dbReference>
<dbReference type="Pfam" id="PF02954">
    <property type="entry name" value="HTH_8"/>
    <property type="match status" value="1"/>
</dbReference>
<dbReference type="GO" id="GO:0006355">
    <property type="term" value="P:regulation of DNA-templated transcription"/>
    <property type="evidence" value="ECO:0007669"/>
    <property type="project" value="InterPro"/>
</dbReference>
<reference evidence="7 8" key="1">
    <citation type="submission" date="2014-12" db="EMBL/GenBank/DDBJ databases">
        <title>16Stimator: statistical estimation of ribosomal gene copy numbers from draft genome assemblies.</title>
        <authorList>
            <person name="Perisin M.A."/>
            <person name="Vetter M."/>
            <person name="Gilbert J.A."/>
            <person name="Bergelson J."/>
        </authorList>
    </citation>
    <scope>NUCLEOTIDE SEQUENCE [LARGE SCALE GENOMIC DNA]</scope>
    <source>
        <strain evidence="7 8">MEDvA23</strain>
    </source>
</reference>
<evidence type="ECO:0000313" key="8">
    <source>
        <dbReference type="Proteomes" id="UP000032067"/>
    </source>
</evidence>
<dbReference type="InterPro" id="IPR003018">
    <property type="entry name" value="GAF"/>
</dbReference>
<dbReference type="InterPro" id="IPR025943">
    <property type="entry name" value="Sigma_54_int_dom_ATP-bd_2"/>
</dbReference>
<accession>A0A0D0L2T3</accession>
<name>A0A0D0L2T3_VARPD</name>